<protein>
    <submittedName>
        <fullName evidence="1">Uncharacterized protein</fullName>
    </submittedName>
</protein>
<dbReference type="Proteomes" id="UP000053558">
    <property type="component" value="Unassembled WGS sequence"/>
</dbReference>
<organism evidence="1 2">
    <name type="scientific">Coniophora puteana (strain RWD-64-598)</name>
    <name type="common">Brown rot fungus</name>
    <dbReference type="NCBI Taxonomy" id="741705"/>
    <lineage>
        <taxon>Eukaryota</taxon>
        <taxon>Fungi</taxon>
        <taxon>Dikarya</taxon>
        <taxon>Basidiomycota</taxon>
        <taxon>Agaricomycotina</taxon>
        <taxon>Agaricomycetes</taxon>
        <taxon>Agaricomycetidae</taxon>
        <taxon>Boletales</taxon>
        <taxon>Coniophorineae</taxon>
        <taxon>Coniophoraceae</taxon>
        <taxon>Coniophora</taxon>
    </lineage>
</organism>
<dbReference type="AlphaFoldDB" id="R7SGQ6"/>
<dbReference type="GeneID" id="19206415"/>
<reference evidence="2" key="1">
    <citation type="journal article" date="2012" name="Science">
        <title>The Paleozoic origin of enzymatic lignin decomposition reconstructed from 31 fungal genomes.</title>
        <authorList>
            <person name="Floudas D."/>
            <person name="Binder M."/>
            <person name="Riley R."/>
            <person name="Barry K."/>
            <person name="Blanchette R.A."/>
            <person name="Henrissat B."/>
            <person name="Martinez A.T."/>
            <person name="Otillar R."/>
            <person name="Spatafora J.W."/>
            <person name="Yadav J.S."/>
            <person name="Aerts A."/>
            <person name="Benoit I."/>
            <person name="Boyd A."/>
            <person name="Carlson A."/>
            <person name="Copeland A."/>
            <person name="Coutinho P.M."/>
            <person name="de Vries R.P."/>
            <person name="Ferreira P."/>
            <person name="Findley K."/>
            <person name="Foster B."/>
            <person name="Gaskell J."/>
            <person name="Glotzer D."/>
            <person name="Gorecki P."/>
            <person name="Heitman J."/>
            <person name="Hesse C."/>
            <person name="Hori C."/>
            <person name="Igarashi K."/>
            <person name="Jurgens J.A."/>
            <person name="Kallen N."/>
            <person name="Kersten P."/>
            <person name="Kohler A."/>
            <person name="Kuees U."/>
            <person name="Kumar T.K.A."/>
            <person name="Kuo A."/>
            <person name="LaButti K."/>
            <person name="Larrondo L.F."/>
            <person name="Lindquist E."/>
            <person name="Ling A."/>
            <person name="Lombard V."/>
            <person name="Lucas S."/>
            <person name="Lundell T."/>
            <person name="Martin R."/>
            <person name="McLaughlin D.J."/>
            <person name="Morgenstern I."/>
            <person name="Morin E."/>
            <person name="Murat C."/>
            <person name="Nagy L.G."/>
            <person name="Nolan M."/>
            <person name="Ohm R.A."/>
            <person name="Patyshakuliyeva A."/>
            <person name="Rokas A."/>
            <person name="Ruiz-Duenas F.J."/>
            <person name="Sabat G."/>
            <person name="Salamov A."/>
            <person name="Samejima M."/>
            <person name="Schmutz J."/>
            <person name="Slot J.C."/>
            <person name="St John F."/>
            <person name="Stenlid J."/>
            <person name="Sun H."/>
            <person name="Sun S."/>
            <person name="Syed K."/>
            <person name="Tsang A."/>
            <person name="Wiebenga A."/>
            <person name="Young D."/>
            <person name="Pisabarro A."/>
            <person name="Eastwood D.C."/>
            <person name="Martin F."/>
            <person name="Cullen D."/>
            <person name="Grigoriev I.V."/>
            <person name="Hibbett D.S."/>
        </authorList>
    </citation>
    <scope>NUCLEOTIDE SEQUENCE [LARGE SCALE GENOMIC DNA]</scope>
    <source>
        <strain evidence="2">RWD-64-598 SS2</strain>
    </source>
</reference>
<keyword evidence="2" id="KW-1185">Reference proteome</keyword>
<dbReference type="OrthoDB" id="2922289at2759"/>
<dbReference type="eggNOG" id="ENOG502QUCG">
    <property type="taxonomic scope" value="Eukaryota"/>
</dbReference>
<evidence type="ECO:0000313" key="2">
    <source>
        <dbReference type="Proteomes" id="UP000053558"/>
    </source>
</evidence>
<dbReference type="PANTHER" id="PTHR40788:SF2">
    <property type="entry name" value="CLR5 DOMAIN-CONTAINING PROTEIN"/>
    <property type="match status" value="1"/>
</dbReference>
<evidence type="ECO:0000313" key="1">
    <source>
        <dbReference type="EMBL" id="EIW74219.1"/>
    </source>
</evidence>
<proteinExistence type="predicted"/>
<dbReference type="KEGG" id="cput:CONPUDRAFT_170239"/>
<dbReference type="OMA" id="WLLQTLW"/>
<dbReference type="PANTHER" id="PTHR40788">
    <property type="entry name" value="CLR5 DOMAIN-CONTAINING PROTEIN-RELATED"/>
    <property type="match status" value="1"/>
</dbReference>
<name>R7SGQ6_CONPW</name>
<gene>
    <name evidence="1" type="ORF">CONPUDRAFT_170239</name>
</gene>
<dbReference type="RefSeq" id="XP_007775581.1">
    <property type="nucleotide sequence ID" value="XM_007777391.1"/>
</dbReference>
<dbReference type="EMBL" id="JH711593">
    <property type="protein sequence ID" value="EIW74219.1"/>
    <property type="molecule type" value="Genomic_DNA"/>
</dbReference>
<sequence length="797" mass="91399">MSDSLNDEFEDLLDNPMNFIDSLPEHMRPAALLSHEEADISIENAVNEVLRLYDELHGIVIRNEAIIRSRWANRNKSKKVAILKEVYPEIPEIHAPDVELCQDATHKYRDEDSMVKELNAKREIFLLAMLNIEDLTEIKGAKLLSLLHYRAHLFPSVFMTHDQEFLRFGIVVYALKRLFGPDRTVLCYGDRSTFGKVISWYDDNEEGIAGVSLEWRGDAIPVGDGLLVFEMQTKLLTFLINVCKKLLHDFDYVSVNPAPPLSPPPIPLSETTDCGWESVARKNTLEPYVHPERFSGEALVALVQAEYDEARDRLIELRTNPSYLAEQLRDAYGHRMEWLAKNKQPPKALLQERAAGTLMADAFTFYGLWTAIKEKVEDFQAKLGKYRKSIARAKDIPKEYNEAILDINALLDGFERIMRVRYAPTLMASEPMRQWFSTTYHDNRWGKNTITGQPPHGDVLLGLLLSLHREEDQKIEYMKRSQIYDQIDRFLNKHPDQRQRITPHVSRLLALRGSLADASDILDRHRPRFDVEGFDAIHQRTARLAGGYIVRDDSGAHLVQVGPLAFPLEKFSYPKGPKTLEWAHKCEQVDRAVDAFWTASFKQLRPGMDKKLYSMVEDLLRPYAENRAPWVDLVKRPGGPKRTTPINPDVLVTEIGATPVDTTKPQIKSKLKTRREKAVASEEKPFVSTEMNEEEVEKIAVSSKALHVLRMLFSDEEPIHAKGSVPWKDILKMFSDMEFSVTKLRGSAWGFSKGVMSFVCHEPHPEPNLDFWKARALGRRLTRRFGWTADTFVQTPR</sequence>
<accession>R7SGQ6</accession>